<dbReference type="IntAct" id="C4J032">
    <property type="interactions" value="1"/>
</dbReference>
<dbReference type="ExpressionAtlas" id="C4J032">
    <property type="expression patterns" value="baseline and differential"/>
</dbReference>
<dbReference type="OMA" id="WASIDIP"/>
<dbReference type="InterPro" id="IPR026960">
    <property type="entry name" value="RVT-Znf"/>
</dbReference>
<dbReference type="STRING" id="4577.C4J032"/>
<dbReference type="PANTHER" id="PTHR33116:SF78">
    <property type="entry name" value="OS12G0587133 PROTEIN"/>
    <property type="match status" value="1"/>
</dbReference>
<gene>
    <name evidence="3" type="ORF">ZEAMMB73_Zm00001d034370</name>
</gene>
<sequence length="390" mass="46688">MFIMCTLKIPKTIIKEIDIFRKHCLWRGNDINSKRPPLIAWNSVTQRKVNGGLGVLRLETQNEALLIKFLHKFFNHSDLPWVHLIWNNYYLTRGLPGNRSVGSFWWKSIVKLLPNFKGLATPVIGNGRLISFWDDQWSQGIPRHIFPELFSFAKNSKMTIKEVKDQEQFHDLFHLPVSDQAFDQFLVLKGSWEQIILNNVHDRWKYIWGSDKFSSQKAYRSFMGQMQTHPIYKLVWKSKCQPKHRVFYWLWLKNRLNTRNMLRRRNMELDSYSCENCLWQREETLYHLFLRCNFAKACWNSIGITPPRISNPEEASVNLKHQLNVPFSMEITILMTWSIWKSRNEWLFSNRDPSVLRCTQEFSRELRLIIHRARGEFDTSIPNWLNLWQI</sequence>
<dbReference type="Pfam" id="PF13966">
    <property type="entry name" value="zf-RVT"/>
    <property type="match status" value="1"/>
</dbReference>
<name>C4J032_MAIZE</name>
<dbReference type="OrthoDB" id="694088at2759"/>
<proteinExistence type="evidence at transcript level"/>
<dbReference type="PANTHER" id="PTHR33116">
    <property type="entry name" value="REVERSE TRANSCRIPTASE ZINC-BINDING DOMAIN-CONTAINING PROTEIN-RELATED-RELATED"/>
    <property type="match status" value="1"/>
</dbReference>
<evidence type="ECO:0000259" key="1">
    <source>
        <dbReference type="Pfam" id="PF13966"/>
    </source>
</evidence>
<protein>
    <recommendedName>
        <fullName evidence="1">Reverse transcriptase zinc-binding domain-containing protein</fullName>
    </recommendedName>
</protein>
<dbReference type="InParanoid" id="C4J032"/>
<reference evidence="2" key="1">
    <citation type="journal article" date="2009" name="PLoS Genet.">
        <title>Sequencing, mapping, and analysis of 27,455 maize full-length cDNAs.</title>
        <authorList>
            <person name="Soderlund C."/>
            <person name="Descour A."/>
            <person name="Kudrna D."/>
            <person name="Bomhoff M."/>
            <person name="Boyd L."/>
            <person name="Currie J."/>
            <person name="Angelova A."/>
            <person name="Collura K."/>
            <person name="Wissotski M."/>
            <person name="Ashley E."/>
            <person name="Morrow D."/>
            <person name="Fernandes J."/>
            <person name="Walbot V."/>
            <person name="Yu Y."/>
        </authorList>
    </citation>
    <scope>NUCLEOTIDE SEQUENCE</scope>
    <source>
        <strain evidence="2">B73</strain>
    </source>
</reference>
<evidence type="ECO:0000313" key="3">
    <source>
        <dbReference type="EMBL" id="ONM10058.1"/>
    </source>
</evidence>
<dbReference type="EMBL" id="CM007647">
    <property type="protein sequence ID" value="ONM10059.1"/>
    <property type="molecule type" value="Genomic_DNA"/>
</dbReference>
<dbReference type="EMBL" id="BT084179">
    <property type="protein sequence ID" value="ACR34532.1"/>
    <property type="molecule type" value="mRNA"/>
</dbReference>
<dbReference type="AlphaFoldDB" id="C4J032"/>
<feature type="domain" description="Reverse transcriptase zinc-binding" evidence="1">
    <location>
        <begin position="213"/>
        <end position="299"/>
    </location>
</feature>
<evidence type="ECO:0000313" key="2">
    <source>
        <dbReference type="EMBL" id="ACR34532.1"/>
    </source>
</evidence>
<organism evidence="2">
    <name type="scientific">Zea mays</name>
    <name type="common">Maize</name>
    <dbReference type="NCBI Taxonomy" id="4577"/>
    <lineage>
        <taxon>Eukaryota</taxon>
        <taxon>Viridiplantae</taxon>
        <taxon>Streptophyta</taxon>
        <taxon>Embryophyta</taxon>
        <taxon>Tracheophyta</taxon>
        <taxon>Spermatophyta</taxon>
        <taxon>Magnoliopsida</taxon>
        <taxon>Liliopsida</taxon>
        <taxon>Poales</taxon>
        <taxon>Poaceae</taxon>
        <taxon>PACMAD clade</taxon>
        <taxon>Panicoideae</taxon>
        <taxon>Andropogonodae</taxon>
        <taxon>Andropogoneae</taxon>
        <taxon>Tripsacinae</taxon>
        <taxon>Zea</taxon>
    </lineage>
</organism>
<reference evidence="3" key="2">
    <citation type="submission" date="2015-12" db="EMBL/GenBank/DDBJ databases">
        <title>Update maize B73 reference genome by single molecule sequencing technologies.</title>
        <authorList>
            <consortium name="Maize Genome Sequencing Project"/>
            <person name="Ware D."/>
        </authorList>
    </citation>
    <scope>NUCLEOTIDE SEQUENCE [LARGE SCALE GENOMIC DNA]</scope>
    <source>
        <tissue evidence="3">Seedling</tissue>
    </source>
</reference>
<accession>C4J032</accession>
<dbReference type="EMBL" id="CM007647">
    <property type="protein sequence ID" value="ONM10058.1"/>
    <property type="molecule type" value="Genomic_DNA"/>
</dbReference>